<evidence type="ECO:0000259" key="1">
    <source>
        <dbReference type="PROSITE" id="PS51186"/>
    </source>
</evidence>
<dbReference type="Proteomes" id="UP001481413">
    <property type="component" value="Unassembled WGS sequence"/>
</dbReference>
<sequence length="137" mass="15487">MPVKLEHLTEPTEADLIDLGKIRDETAPAGLNLDTDIKSWTTSERWVIGGRFNDRIVGALLAEREGKRIHLSGAGVRTITQRRGVMHQMLHFLCRWADEESLTLVISDSKDSLSESVLRRKFEREGNSLVYNAAQKD</sequence>
<proteinExistence type="predicted"/>
<evidence type="ECO:0000313" key="3">
    <source>
        <dbReference type="Proteomes" id="UP001481413"/>
    </source>
</evidence>
<name>A0ABP9ZWY5_9GAMM</name>
<dbReference type="SUPFAM" id="SSF55729">
    <property type="entry name" value="Acyl-CoA N-acyltransferases (Nat)"/>
    <property type="match status" value="1"/>
</dbReference>
<gene>
    <name evidence="2" type="ORF">NBRC116585_07650</name>
</gene>
<reference evidence="2 3" key="1">
    <citation type="submission" date="2024-04" db="EMBL/GenBank/DDBJ databases">
        <title>Draft genome sequence of Thalassolituus maritimus NBRC 116585.</title>
        <authorList>
            <person name="Miyakawa T."/>
            <person name="Kusuya Y."/>
            <person name="Miura T."/>
        </authorList>
    </citation>
    <scope>NUCLEOTIDE SEQUENCE [LARGE SCALE GENOMIC DNA]</scope>
    <source>
        <strain evidence="2 3">5NW40-0001</strain>
    </source>
</reference>
<dbReference type="InterPro" id="IPR040448">
    <property type="entry name" value="PanZ_GNAT"/>
</dbReference>
<accession>A0ABP9ZWY5</accession>
<organism evidence="2 3">
    <name type="scientific">Thalassolituus maritimus</name>
    <dbReference type="NCBI Taxonomy" id="484498"/>
    <lineage>
        <taxon>Bacteria</taxon>
        <taxon>Pseudomonadati</taxon>
        <taxon>Pseudomonadota</taxon>
        <taxon>Gammaproteobacteria</taxon>
        <taxon>Oceanospirillales</taxon>
        <taxon>Oceanospirillaceae</taxon>
        <taxon>Thalassolituus</taxon>
    </lineage>
</organism>
<dbReference type="Gene3D" id="3.40.630.30">
    <property type="match status" value="1"/>
</dbReference>
<evidence type="ECO:0000313" key="2">
    <source>
        <dbReference type="EMBL" id="GAA6144648.1"/>
    </source>
</evidence>
<dbReference type="EMBL" id="BAABWH010000001">
    <property type="protein sequence ID" value="GAA6144648.1"/>
    <property type="molecule type" value="Genomic_DNA"/>
</dbReference>
<comment type="caution">
    <text evidence="2">The sequence shown here is derived from an EMBL/GenBank/DDBJ whole genome shotgun (WGS) entry which is preliminary data.</text>
</comment>
<protein>
    <recommendedName>
        <fullName evidence="1">N-acetyltransferase domain-containing protein</fullName>
    </recommendedName>
</protein>
<dbReference type="InterPro" id="IPR000182">
    <property type="entry name" value="GNAT_dom"/>
</dbReference>
<dbReference type="Pfam" id="PF12568">
    <property type="entry name" value="PanZ"/>
    <property type="match status" value="1"/>
</dbReference>
<dbReference type="InterPro" id="IPR016181">
    <property type="entry name" value="Acyl_CoA_acyltransferase"/>
</dbReference>
<dbReference type="PROSITE" id="PS51186">
    <property type="entry name" value="GNAT"/>
    <property type="match status" value="1"/>
</dbReference>
<keyword evidence="3" id="KW-1185">Reference proteome</keyword>
<feature type="domain" description="N-acetyltransferase" evidence="1">
    <location>
        <begin position="6"/>
        <end position="137"/>
    </location>
</feature>
<dbReference type="RefSeq" id="WP_353293572.1">
    <property type="nucleotide sequence ID" value="NZ_BAABWH010000001.1"/>
</dbReference>